<comment type="subcellular location">
    <subcellularLocation>
        <location evidence="1">Cell membrane</location>
        <topology evidence="1">Peripheral membrane protein</topology>
    </subcellularLocation>
</comment>
<evidence type="ECO:0000256" key="2">
    <source>
        <dbReference type="ARBA" id="ARBA00022448"/>
    </source>
</evidence>
<keyword evidence="9" id="KW-0472">Membrane</keyword>
<dbReference type="GO" id="GO:0016887">
    <property type="term" value="F:ATP hydrolysis activity"/>
    <property type="evidence" value="ECO:0007669"/>
    <property type="project" value="InterPro"/>
</dbReference>
<dbReference type="GO" id="GO:0005886">
    <property type="term" value="C:plasma membrane"/>
    <property type="evidence" value="ECO:0007669"/>
    <property type="project" value="UniProtKB-SubCell"/>
</dbReference>
<keyword evidence="8" id="KW-1278">Translocase</keyword>
<keyword evidence="6" id="KW-0547">Nucleotide-binding</keyword>
<dbReference type="PROSITE" id="PS50893">
    <property type="entry name" value="ABC_TRANSPORTER_2"/>
    <property type="match status" value="2"/>
</dbReference>
<dbReference type="InterPro" id="IPR003439">
    <property type="entry name" value="ABC_transporter-like_ATP-bd"/>
</dbReference>
<dbReference type="Pfam" id="PF00005">
    <property type="entry name" value="ABC_tran"/>
    <property type="match status" value="2"/>
</dbReference>
<evidence type="ECO:0000313" key="12">
    <source>
        <dbReference type="Proteomes" id="UP000886787"/>
    </source>
</evidence>
<evidence type="ECO:0000313" key="11">
    <source>
        <dbReference type="EMBL" id="HIQ80020.1"/>
    </source>
</evidence>
<evidence type="ECO:0000256" key="1">
    <source>
        <dbReference type="ARBA" id="ARBA00004202"/>
    </source>
</evidence>
<evidence type="ECO:0000256" key="5">
    <source>
        <dbReference type="ARBA" id="ARBA00022737"/>
    </source>
</evidence>
<reference evidence="11" key="1">
    <citation type="submission" date="2020-10" db="EMBL/GenBank/DDBJ databases">
        <authorList>
            <person name="Gilroy R."/>
        </authorList>
    </citation>
    <scope>NUCLEOTIDE SEQUENCE</scope>
    <source>
        <strain evidence="11">ChiSjej1B19-3389</strain>
    </source>
</reference>
<keyword evidence="4" id="KW-0762">Sugar transport</keyword>
<dbReference type="Proteomes" id="UP000886787">
    <property type="component" value="Unassembled WGS sequence"/>
</dbReference>
<evidence type="ECO:0000259" key="10">
    <source>
        <dbReference type="PROSITE" id="PS50893"/>
    </source>
</evidence>
<evidence type="ECO:0000256" key="8">
    <source>
        <dbReference type="ARBA" id="ARBA00022967"/>
    </source>
</evidence>
<proteinExistence type="predicted"/>
<keyword evidence="2" id="KW-0813">Transport</keyword>
<accession>A0A9D0ZGN5</accession>
<comment type="caution">
    <text evidence="11">The sequence shown here is derived from an EMBL/GenBank/DDBJ whole genome shotgun (WGS) entry which is preliminary data.</text>
</comment>
<keyword evidence="3" id="KW-1003">Cell membrane</keyword>
<reference evidence="11" key="2">
    <citation type="journal article" date="2021" name="PeerJ">
        <title>Extensive microbial diversity within the chicken gut microbiome revealed by metagenomics and culture.</title>
        <authorList>
            <person name="Gilroy R."/>
            <person name="Ravi A."/>
            <person name="Getino M."/>
            <person name="Pursley I."/>
            <person name="Horton D.L."/>
            <person name="Alikhan N.F."/>
            <person name="Baker D."/>
            <person name="Gharbi K."/>
            <person name="Hall N."/>
            <person name="Watson M."/>
            <person name="Adriaenssens E.M."/>
            <person name="Foster-Nyarko E."/>
            <person name="Jarju S."/>
            <person name="Secka A."/>
            <person name="Antonio M."/>
            <person name="Oren A."/>
            <person name="Chaudhuri R.R."/>
            <person name="La Ragione R."/>
            <person name="Hildebrand F."/>
            <person name="Pallen M.J."/>
        </authorList>
    </citation>
    <scope>NUCLEOTIDE SEQUENCE</scope>
    <source>
        <strain evidence="11">ChiSjej1B19-3389</strain>
    </source>
</reference>
<dbReference type="InterPro" id="IPR027417">
    <property type="entry name" value="P-loop_NTPase"/>
</dbReference>
<name>A0A9D0ZGN5_9FIRM</name>
<dbReference type="Gene3D" id="3.40.50.300">
    <property type="entry name" value="P-loop containing nucleotide triphosphate hydrolases"/>
    <property type="match status" value="2"/>
</dbReference>
<protein>
    <submittedName>
        <fullName evidence="11">Sugar ABC transporter ATP-binding protein</fullName>
    </submittedName>
</protein>
<dbReference type="CDD" id="cd03215">
    <property type="entry name" value="ABC_Carb_Monos_II"/>
    <property type="match status" value="1"/>
</dbReference>
<dbReference type="GO" id="GO:0005524">
    <property type="term" value="F:ATP binding"/>
    <property type="evidence" value="ECO:0007669"/>
    <property type="project" value="UniProtKB-KW"/>
</dbReference>
<dbReference type="EMBL" id="DVFW01000013">
    <property type="protein sequence ID" value="HIQ80020.1"/>
    <property type="molecule type" value="Genomic_DNA"/>
</dbReference>
<gene>
    <name evidence="11" type="ORF">IAD32_01890</name>
</gene>
<evidence type="ECO:0000256" key="9">
    <source>
        <dbReference type="ARBA" id="ARBA00023136"/>
    </source>
</evidence>
<dbReference type="PANTHER" id="PTHR43790:SF3">
    <property type="entry name" value="D-ALLOSE IMPORT ATP-BINDING PROTEIN ALSA-RELATED"/>
    <property type="match status" value="1"/>
</dbReference>
<dbReference type="InterPro" id="IPR017871">
    <property type="entry name" value="ABC_transporter-like_CS"/>
</dbReference>
<feature type="domain" description="ABC transporter" evidence="10">
    <location>
        <begin position="6"/>
        <end position="243"/>
    </location>
</feature>
<dbReference type="AlphaFoldDB" id="A0A9D0ZGN5"/>
<feature type="domain" description="ABC transporter" evidence="10">
    <location>
        <begin position="253"/>
        <end position="496"/>
    </location>
</feature>
<organism evidence="11 12">
    <name type="scientific">Candidatus Scatavimonas merdigallinarum</name>
    <dbReference type="NCBI Taxonomy" id="2840914"/>
    <lineage>
        <taxon>Bacteria</taxon>
        <taxon>Bacillati</taxon>
        <taxon>Bacillota</taxon>
        <taxon>Clostridia</taxon>
        <taxon>Eubacteriales</taxon>
        <taxon>Oscillospiraceae</taxon>
        <taxon>Oscillospiraceae incertae sedis</taxon>
        <taxon>Candidatus Scatavimonas</taxon>
    </lineage>
</organism>
<dbReference type="PROSITE" id="PS00211">
    <property type="entry name" value="ABC_TRANSPORTER_1"/>
    <property type="match status" value="1"/>
</dbReference>
<evidence type="ECO:0000256" key="6">
    <source>
        <dbReference type="ARBA" id="ARBA00022741"/>
    </source>
</evidence>
<keyword evidence="7 11" id="KW-0067">ATP-binding</keyword>
<dbReference type="FunFam" id="3.40.50.300:FF:000127">
    <property type="entry name" value="Ribose import ATP-binding protein RbsA"/>
    <property type="match status" value="1"/>
</dbReference>
<sequence>MAVEILKMAGVTKRFPGVLALNNVNFTLEEGETHALVGANGAGKSTLIKTLAGVYSPDSGTIELRGEKQVFKRPMDAKQKGIAVIYQEFTLFPDLDVAKNIYFGMEPVYGKTGLVNWKKVYSQAKKLIERFGLELNIYSKIKDLSIAQQQMVEIAKALACNANILVMDEPTATLTISEVERLFEIIEDLKKKNVSIIYISHRLDEVVRISNRLTVLRSGTVVGSAVTGEITKNEIVKMMVGENINNDITPNPVVEQPLVMSVKNISNAFIHDISFDLKKGEVLGIAGLVGAGRTEVMRALFGADKIRSGEIIISGVKRSINRPKDAINCKIGLLPESRKAQGLFMNLNIRRNITIVNLKKFIQGIFINRNKECQEAKKQIEALKIVTPSTEFPVLNLSGGNQQKVALGKWLCANCDILILDEPTRGVDVGAKEEIFQAVSNLAAQGKSVIFISSELEEVLRVSNRILTMYKGRITAQLDQKNADMNLIMQYITGGDSNEQLA</sequence>
<keyword evidence="5" id="KW-0677">Repeat</keyword>
<evidence type="ECO:0000256" key="4">
    <source>
        <dbReference type="ARBA" id="ARBA00022597"/>
    </source>
</evidence>
<dbReference type="InterPro" id="IPR003593">
    <property type="entry name" value="AAA+_ATPase"/>
</dbReference>
<evidence type="ECO:0000256" key="7">
    <source>
        <dbReference type="ARBA" id="ARBA00022840"/>
    </source>
</evidence>
<dbReference type="InterPro" id="IPR050107">
    <property type="entry name" value="ABC_carbohydrate_import_ATPase"/>
</dbReference>
<evidence type="ECO:0000256" key="3">
    <source>
        <dbReference type="ARBA" id="ARBA00022475"/>
    </source>
</evidence>
<dbReference type="SUPFAM" id="SSF52540">
    <property type="entry name" value="P-loop containing nucleoside triphosphate hydrolases"/>
    <property type="match status" value="2"/>
</dbReference>
<dbReference type="PANTHER" id="PTHR43790">
    <property type="entry name" value="CARBOHYDRATE TRANSPORT ATP-BINDING PROTEIN MG119-RELATED"/>
    <property type="match status" value="1"/>
</dbReference>
<dbReference type="CDD" id="cd03216">
    <property type="entry name" value="ABC_Carb_Monos_I"/>
    <property type="match status" value="1"/>
</dbReference>
<dbReference type="SMART" id="SM00382">
    <property type="entry name" value="AAA"/>
    <property type="match status" value="2"/>
</dbReference>